<evidence type="ECO:0000313" key="1">
    <source>
        <dbReference type="EMBL" id="GAU22612.1"/>
    </source>
</evidence>
<dbReference type="OrthoDB" id="1459163at2759"/>
<evidence type="ECO:0000313" key="2">
    <source>
        <dbReference type="Proteomes" id="UP000242715"/>
    </source>
</evidence>
<proteinExistence type="predicted"/>
<dbReference type="InterPro" id="IPR016162">
    <property type="entry name" value="Ald_DH_N"/>
</dbReference>
<gene>
    <name evidence="1" type="ORF">TSUD_234340</name>
</gene>
<dbReference type="AlphaFoldDB" id="A0A2Z6MAS1"/>
<organism evidence="1 2">
    <name type="scientific">Trifolium subterraneum</name>
    <name type="common">Subterranean clover</name>
    <dbReference type="NCBI Taxonomy" id="3900"/>
    <lineage>
        <taxon>Eukaryota</taxon>
        <taxon>Viridiplantae</taxon>
        <taxon>Streptophyta</taxon>
        <taxon>Embryophyta</taxon>
        <taxon>Tracheophyta</taxon>
        <taxon>Spermatophyta</taxon>
        <taxon>Magnoliopsida</taxon>
        <taxon>eudicotyledons</taxon>
        <taxon>Gunneridae</taxon>
        <taxon>Pentapetalae</taxon>
        <taxon>rosids</taxon>
        <taxon>fabids</taxon>
        <taxon>Fabales</taxon>
        <taxon>Fabaceae</taxon>
        <taxon>Papilionoideae</taxon>
        <taxon>50 kb inversion clade</taxon>
        <taxon>NPAAA clade</taxon>
        <taxon>Hologalegina</taxon>
        <taxon>IRL clade</taxon>
        <taxon>Trifolieae</taxon>
        <taxon>Trifolium</taxon>
    </lineage>
</organism>
<dbReference type="GO" id="GO:0004350">
    <property type="term" value="F:glutamate-5-semialdehyde dehydrogenase activity"/>
    <property type="evidence" value="ECO:0007669"/>
    <property type="project" value="TreeGrafter"/>
</dbReference>
<keyword evidence="2" id="KW-1185">Reference proteome</keyword>
<dbReference type="Gene3D" id="3.40.605.10">
    <property type="entry name" value="Aldehyde Dehydrogenase, Chain A, domain 1"/>
    <property type="match status" value="1"/>
</dbReference>
<name>A0A2Z6MAS1_TRISU</name>
<dbReference type="EMBL" id="DF973251">
    <property type="protein sequence ID" value="GAU22612.1"/>
    <property type="molecule type" value="Genomic_DNA"/>
</dbReference>
<dbReference type="PANTHER" id="PTHR11063:SF27">
    <property type="entry name" value="DELTA-1-PYRROLINE-5-CARBOXYLATE SYNTHASE"/>
    <property type="match status" value="1"/>
</dbReference>
<protein>
    <submittedName>
        <fullName evidence="1">Uncharacterized protein</fullName>
    </submittedName>
</protein>
<accession>A0A2Z6MAS1</accession>
<dbReference type="Proteomes" id="UP000242715">
    <property type="component" value="Unassembled WGS sequence"/>
</dbReference>
<dbReference type="PANTHER" id="PTHR11063">
    <property type="entry name" value="GLUTAMATE SEMIALDEHYDE DEHYDROGENASE"/>
    <property type="match status" value="1"/>
</dbReference>
<reference evidence="2" key="1">
    <citation type="journal article" date="2017" name="Front. Plant Sci.">
        <title>Climate Clever Clovers: New Paradigm to Reduce the Environmental Footprint of Ruminants by Breeding Low Methanogenic Forages Utilizing Haplotype Variation.</title>
        <authorList>
            <person name="Kaur P."/>
            <person name="Appels R."/>
            <person name="Bayer P.E."/>
            <person name="Keeble-Gagnere G."/>
            <person name="Wang J."/>
            <person name="Hirakawa H."/>
            <person name="Shirasawa K."/>
            <person name="Vercoe P."/>
            <person name="Stefanova K."/>
            <person name="Durmic Z."/>
            <person name="Nichols P."/>
            <person name="Revell C."/>
            <person name="Isobe S.N."/>
            <person name="Edwards D."/>
            <person name="Erskine W."/>
        </authorList>
    </citation>
    <scope>NUCLEOTIDE SEQUENCE [LARGE SCALE GENOMIC DNA]</scope>
    <source>
        <strain evidence="2">cv. Daliak</strain>
    </source>
</reference>
<sequence length="298" mass="33863">MYCIPEIRYHSFPFVRFTISFFDSLSNDPFSSNSSIHHQSLIHYQSYRFFDFPFGFALSSGRQRFTFVKASPIQFASPNHPSKASVQVSSQHSGHSSLLQSYVFSEIKSTIEGLRTIIEKERQTFAKALSQSSKEDLYIKSKEALSKDVIENLVEMCCGIQNPAPAKHHFRVISAIVMIRLIMDSCLKILLKWYLSKKFVGVGMAYYLREERKPGDQMRPYTRSLLQPYIPDTVSGKLIGLVTGRDEIPDLLKLDDVIDLVVPRGINKLVSQIKVSTKIPVLGHAGMLRLIILRPAMQ</sequence>